<dbReference type="Proteomes" id="UP000233556">
    <property type="component" value="Unassembled WGS sequence"/>
</dbReference>
<sequence>MSSKFIIRNGSISLYHKNVTFSKEELLRKIPEQTRDGLGHADEELKDEQKPKLDSLAQGDGNQLLPEKQKTPTRRHQGGGKQAVNAFYNEMLIFFTQFPKFSIDRD</sequence>
<evidence type="ECO:0000256" key="1">
    <source>
        <dbReference type="SAM" id="MobiDB-lite"/>
    </source>
</evidence>
<evidence type="ECO:0000313" key="3">
    <source>
        <dbReference type="Proteomes" id="UP000233556"/>
    </source>
</evidence>
<name>A0A2I0TQE3_LIMLA</name>
<reference evidence="3" key="2">
    <citation type="submission" date="2017-12" db="EMBL/GenBank/DDBJ databases">
        <title>Genome sequence of the Bar-tailed Godwit (Limosa lapponica baueri).</title>
        <authorList>
            <person name="Lima N.C.B."/>
            <person name="Parody-Merino A.M."/>
            <person name="Battley P.F."/>
            <person name="Fidler A.E."/>
            <person name="Prosdocimi F."/>
        </authorList>
    </citation>
    <scope>NUCLEOTIDE SEQUENCE [LARGE SCALE GENOMIC DNA]</scope>
</reference>
<keyword evidence="3" id="KW-1185">Reference proteome</keyword>
<dbReference type="EMBL" id="KZ507910">
    <property type="protein sequence ID" value="PKU36012.1"/>
    <property type="molecule type" value="Genomic_DNA"/>
</dbReference>
<proteinExistence type="predicted"/>
<gene>
    <name evidence="2" type="ORF">llap_13684</name>
</gene>
<protein>
    <submittedName>
        <fullName evidence="2">Uncharacterized protein</fullName>
    </submittedName>
</protein>
<feature type="region of interest" description="Disordered" evidence="1">
    <location>
        <begin position="32"/>
        <end position="81"/>
    </location>
</feature>
<feature type="compositionally biased region" description="Basic and acidic residues" evidence="1">
    <location>
        <begin position="32"/>
        <end position="53"/>
    </location>
</feature>
<accession>A0A2I0TQE3</accession>
<dbReference type="AlphaFoldDB" id="A0A2I0TQE3"/>
<organism evidence="2 3">
    <name type="scientific">Limosa lapponica baueri</name>
    <dbReference type="NCBI Taxonomy" id="1758121"/>
    <lineage>
        <taxon>Eukaryota</taxon>
        <taxon>Metazoa</taxon>
        <taxon>Chordata</taxon>
        <taxon>Craniata</taxon>
        <taxon>Vertebrata</taxon>
        <taxon>Euteleostomi</taxon>
        <taxon>Archelosauria</taxon>
        <taxon>Archosauria</taxon>
        <taxon>Dinosauria</taxon>
        <taxon>Saurischia</taxon>
        <taxon>Theropoda</taxon>
        <taxon>Coelurosauria</taxon>
        <taxon>Aves</taxon>
        <taxon>Neognathae</taxon>
        <taxon>Neoaves</taxon>
        <taxon>Charadriiformes</taxon>
        <taxon>Scolopacidae</taxon>
        <taxon>Limosa</taxon>
    </lineage>
</organism>
<reference evidence="3" key="1">
    <citation type="submission" date="2017-11" db="EMBL/GenBank/DDBJ databases">
        <authorList>
            <person name="Lima N.C."/>
            <person name="Parody-Merino A.M."/>
            <person name="Battley P.F."/>
            <person name="Fidler A.E."/>
            <person name="Prosdocimi F."/>
        </authorList>
    </citation>
    <scope>NUCLEOTIDE SEQUENCE [LARGE SCALE GENOMIC DNA]</scope>
</reference>
<evidence type="ECO:0000313" key="2">
    <source>
        <dbReference type="EMBL" id="PKU36012.1"/>
    </source>
</evidence>